<keyword evidence="2" id="KW-1185">Reference proteome</keyword>
<comment type="caution">
    <text evidence="1">The sequence shown here is derived from an EMBL/GenBank/DDBJ whole genome shotgun (WGS) entry which is preliminary data.</text>
</comment>
<proteinExistence type="predicted"/>
<dbReference type="RefSeq" id="WP_345633557.1">
    <property type="nucleotide sequence ID" value="NZ_BAABJQ010000016.1"/>
</dbReference>
<dbReference type="EMBL" id="BAABJQ010000016">
    <property type="protein sequence ID" value="GAA5192047.1"/>
    <property type="molecule type" value="Genomic_DNA"/>
</dbReference>
<sequence length="54" mass="6256">MSSREDWSISTAPCNRYLEILWHCLTRNTPYDEVIHVANRNRALGRSNQLKPAA</sequence>
<organism evidence="1 2">
    <name type="scientific">Rugosimonospora acidiphila</name>
    <dbReference type="NCBI Taxonomy" id="556531"/>
    <lineage>
        <taxon>Bacteria</taxon>
        <taxon>Bacillati</taxon>
        <taxon>Actinomycetota</taxon>
        <taxon>Actinomycetes</taxon>
        <taxon>Micromonosporales</taxon>
        <taxon>Micromonosporaceae</taxon>
        <taxon>Rugosimonospora</taxon>
    </lineage>
</organism>
<gene>
    <name evidence="1" type="ORF">GCM10023322_50790</name>
</gene>
<protein>
    <submittedName>
        <fullName evidence="1">Uncharacterized protein</fullName>
    </submittedName>
</protein>
<accession>A0ABP9S9G4</accession>
<dbReference type="Proteomes" id="UP001501570">
    <property type="component" value="Unassembled WGS sequence"/>
</dbReference>
<evidence type="ECO:0000313" key="1">
    <source>
        <dbReference type="EMBL" id="GAA5192047.1"/>
    </source>
</evidence>
<name>A0ABP9S9G4_9ACTN</name>
<reference evidence="2" key="1">
    <citation type="journal article" date="2019" name="Int. J. Syst. Evol. Microbiol.">
        <title>The Global Catalogue of Microorganisms (GCM) 10K type strain sequencing project: providing services to taxonomists for standard genome sequencing and annotation.</title>
        <authorList>
            <consortium name="The Broad Institute Genomics Platform"/>
            <consortium name="The Broad Institute Genome Sequencing Center for Infectious Disease"/>
            <person name="Wu L."/>
            <person name="Ma J."/>
        </authorList>
    </citation>
    <scope>NUCLEOTIDE SEQUENCE [LARGE SCALE GENOMIC DNA]</scope>
    <source>
        <strain evidence="2">JCM 18304</strain>
    </source>
</reference>
<evidence type="ECO:0000313" key="2">
    <source>
        <dbReference type="Proteomes" id="UP001501570"/>
    </source>
</evidence>